<dbReference type="CDD" id="cd03801">
    <property type="entry name" value="GT4_PimA-like"/>
    <property type="match status" value="1"/>
</dbReference>
<dbReference type="Proteomes" id="UP001056201">
    <property type="component" value="Chromosome 2"/>
</dbReference>
<name>A0ABY4SLP6_AQUTE</name>
<protein>
    <submittedName>
        <fullName evidence="3">Glycosyltransferase family 4 protein</fullName>
    </submittedName>
</protein>
<feature type="domain" description="Glycosyltransferase subfamily 4-like N-terminal" evidence="2">
    <location>
        <begin position="5"/>
        <end position="177"/>
    </location>
</feature>
<dbReference type="PANTHER" id="PTHR45947:SF3">
    <property type="entry name" value="SULFOQUINOVOSYL TRANSFERASE SQD2"/>
    <property type="match status" value="1"/>
</dbReference>
<keyword evidence="4" id="KW-1185">Reference proteome</keyword>
<dbReference type="Pfam" id="PF13439">
    <property type="entry name" value="Glyco_transf_4"/>
    <property type="match status" value="1"/>
</dbReference>
<evidence type="ECO:0000259" key="1">
    <source>
        <dbReference type="Pfam" id="PF00534"/>
    </source>
</evidence>
<gene>
    <name evidence="3" type="ORF">MW290_28535</name>
</gene>
<dbReference type="InterPro" id="IPR028098">
    <property type="entry name" value="Glyco_trans_4-like_N"/>
</dbReference>
<sequence length="374" mass="41372">MQSIAWDVFKSLASRGHRVTLITTRIPGRPDTFVADGVAVLCVENSLPEKYTNSWWTGSEQLASSLHQETPIDAVLSVSSAAAGLKNFRRVNQSVKFVFQAHGTSWGEFQSKWASRKPLQILKSVKNLYWIFKDAFIYRMFDEIVLIGDVLEVQFNAWPMKWIASGVRTRTIRNGVDRSSFAGSREMRECNRLKLEIPLSAKTFVFAARLHPQKGAHEALNIFELLADSDSETFLLIVGGGESEGALKNQASRSRHVARIRFCGAVERSEIPGLLACADIFIFPTLRREGLPMNVLEALASGLPVVTSESMRGLFLHHPDIHFIDPADTESAAKICLGLAAVAPQAVRSSLLPPEYDLESCVLSYEAALKPARG</sequence>
<dbReference type="Gene3D" id="3.40.50.2000">
    <property type="entry name" value="Glycogen Phosphorylase B"/>
    <property type="match status" value="2"/>
</dbReference>
<evidence type="ECO:0000313" key="4">
    <source>
        <dbReference type="Proteomes" id="UP001056201"/>
    </source>
</evidence>
<evidence type="ECO:0000313" key="3">
    <source>
        <dbReference type="EMBL" id="URI11931.1"/>
    </source>
</evidence>
<evidence type="ECO:0000259" key="2">
    <source>
        <dbReference type="Pfam" id="PF13439"/>
    </source>
</evidence>
<proteinExistence type="predicted"/>
<dbReference type="Pfam" id="PF00534">
    <property type="entry name" value="Glycos_transf_1"/>
    <property type="match status" value="1"/>
</dbReference>
<dbReference type="InterPro" id="IPR050194">
    <property type="entry name" value="Glycosyltransferase_grp1"/>
</dbReference>
<dbReference type="PANTHER" id="PTHR45947">
    <property type="entry name" value="SULFOQUINOVOSYL TRANSFERASE SQD2"/>
    <property type="match status" value="1"/>
</dbReference>
<dbReference type="InterPro" id="IPR001296">
    <property type="entry name" value="Glyco_trans_1"/>
</dbReference>
<feature type="domain" description="Glycosyl transferase family 1" evidence="1">
    <location>
        <begin position="191"/>
        <end position="312"/>
    </location>
</feature>
<dbReference type="RefSeq" id="WP_250200125.1">
    <property type="nucleotide sequence ID" value="NZ_CP097636.1"/>
</dbReference>
<dbReference type="EMBL" id="CP097636">
    <property type="protein sequence ID" value="URI11931.1"/>
    <property type="molecule type" value="Genomic_DNA"/>
</dbReference>
<organism evidence="3 4">
    <name type="scientific">Aquincola tertiaricarbonis</name>
    <dbReference type="NCBI Taxonomy" id="391953"/>
    <lineage>
        <taxon>Bacteria</taxon>
        <taxon>Pseudomonadati</taxon>
        <taxon>Pseudomonadota</taxon>
        <taxon>Betaproteobacteria</taxon>
        <taxon>Burkholderiales</taxon>
        <taxon>Sphaerotilaceae</taxon>
        <taxon>Aquincola</taxon>
    </lineage>
</organism>
<dbReference type="SUPFAM" id="SSF53756">
    <property type="entry name" value="UDP-Glycosyltransferase/glycogen phosphorylase"/>
    <property type="match status" value="1"/>
</dbReference>
<accession>A0ABY4SLP6</accession>
<reference evidence="3" key="1">
    <citation type="submission" date="2022-05" db="EMBL/GenBank/DDBJ databases">
        <title>An RpoN-dependent PEP-CTERM gene is involved in floc formation of an Aquincola tertiaricarbonis strain.</title>
        <authorList>
            <person name="Qiu D."/>
            <person name="Xia M."/>
        </authorList>
    </citation>
    <scope>NUCLEOTIDE SEQUENCE</scope>
    <source>
        <strain evidence="3">RN12</strain>
    </source>
</reference>